<reference evidence="4" key="2">
    <citation type="submission" date="2025-09" db="UniProtKB">
        <authorList>
            <consortium name="Ensembl"/>
        </authorList>
    </citation>
    <scope>IDENTIFICATION</scope>
</reference>
<dbReference type="InterPro" id="IPR028889">
    <property type="entry name" value="USP"/>
</dbReference>
<dbReference type="PROSITE" id="PS50235">
    <property type="entry name" value="USP_3"/>
    <property type="match status" value="1"/>
</dbReference>
<gene>
    <name evidence="4" type="primary">usp1</name>
</gene>
<reference evidence="4" key="1">
    <citation type="submission" date="2025-08" db="UniProtKB">
        <authorList>
            <consortium name="Ensembl"/>
        </authorList>
    </citation>
    <scope>IDENTIFICATION</scope>
</reference>
<dbReference type="InterPro" id="IPR018200">
    <property type="entry name" value="USP_CS"/>
</dbReference>
<feature type="compositionally biased region" description="Basic residues" evidence="2">
    <location>
        <begin position="349"/>
        <end position="358"/>
    </location>
</feature>
<dbReference type="SUPFAM" id="SSF54001">
    <property type="entry name" value="Cysteine proteinases"/>
    <property type="match status" value="1"/>
</dbReference>
<dbReference type="InterPro" id="IPR038765">
    <property type="entry name" value="Papain-like_cys_pep_sf"/>
</dbReference>
<comment type="catalytic activity">
    <reaction evidence="1">
        <text>Thiol-dependent hydrolysis of ester, thioester, amide, peptide and isopeptide bonds formed by the C-terminal Gly of ubiquitin (a 76-residue protein attached to proteins as an intracellular targeting signal).</text>
        <dbReference type="EC" id="3.4.19.12"/>
    </reaction>
</comment>
<dbReference type="PROSITE" id="PS00973">
    <property type="entry name" value="USP_2"/>
    <property type="match status" value="1"/>
</dbReference>
<feature type="domain" description="USP" evidence="3">
    <location>
        <begin position="156"/>
        <end position="876"/>
    </location>
</feature>
<evidence type="ECO:0000256" key="1">
    <source>
        <dbReference type="RuleBase" id="RU366025"/>
    </source>
</evidence>
<feature type="compositionally biased region" description="Basic and acidic residues" evidence="2">
    <location>
        <begin position="694"/>
        <end position="718"/>
    </location>
</feature>
<dbReference type="PROSITE" id="PS00972">
    <property type="entry name" value="USP_1"/>
    <property type="match status" value="1"/>
</dbReference>
<dbReference type="Gene3D" id="3.90.70.10">
    <property type="entry name" value="Cysteine proteinases"/>
    <property type="match status" value="2"/>
</dbReference>
<evidence type="ECO:0000259" key="3">
    <source>
        <dbReference type="PROSITE" id="PS50235"/>
    </source>
</evidence>
<proteinExistence type="inferred from homology"/>
<feature type="compositionally biased region" description="Polar residues" evidence="2">
    <location>
        <begin position="318"/>
        <end position="327"/>
    </location>
</feature>
<keyword evidence="1" id="KW-0833">Ubl conjugation pathway</keyword>
<dbReference type="GO" id="GO:0005634">
    <property type="term" value="C:nucleus"/>
    <property type="evidence" value="ECO:0007669"/>
    <property type="project" value="TreeGrafter"/>
</dbReference>
<organism evidence="4 5">
    <name type="scientific">Sander lucioperca</name>
    <name type="common">Pike-perch</name>
    <name type="synonym">Perca lucioperca</name>
    <dbReference type="NCBI Taxonomy" id="283035"/>
    <lineage>
        <taxon>Eukaryota</taxon>
        <taxon>Metazoa</taxon>
        <taxon>Chordata</taxon>
        <taxon>Craniata</taxon>
        <taxon>Vertebrata</taxon>
        <taxon>Euteleostomi</taxon>
        <taxon>Actinopterygii</taxon>
        <taxon>Neopterygii</taxon>
        <taxon>Teleostei</taxon>
        <taxon>Neoteleostei</taxon>
        <taxon>Acanthomorphata</taxon>
        <taxon>Eupercaria</taxon>
        <taxon>Perciformes</taxon>
        <taxon>Percoidei</taxon>
        <taxon>Percidae</taxon>
        <taxon>Luciopercinae</taxon>
        <taxon>Sander</taxon>
    </lineage>
</organism>
<sequence length="881" mass="97728">MFCCCVSVFHWQCSHQPPVVGLPTGKSANCCFYTVQIVKQVNGSKTGYFVKYMKLQSGLTHSGTGKRMPGLQGEHVVAALGSPIKRSKLSLKFLQKKETKRALDFSEPQADEPKTVEQEEPEASSCGQMVPGPSPCPASPGLLLPSEKRETVVPFVGLNNLGNTCYLNSILQVLYYCPGLREGVKKLYNLSKRKDKPKEETDQSEEQSEVVAEDVCAQIELLGSFSGLIASVEQLQSSFLLNPDSFSDGELATPPRKILHTLRQLNPMYEGYLQHDAQEVLQCILGNIQEACVTIRKELDREDADETEVKLEAGVHLGSSSPATESKTPTEEDGQVSGKRKSDTEVGNAKKKPKSVKSKKSDEEYNRPLTRSKRKSSSGITMDGTRDKDKEEAENEGMKKLNREEDKGSDSEGKGEQASKESDGKRKKRSKLSWLRPSGKQPSIFSKFLSVGKISSASVKNQNKPEQENGLTGDQSPNEKTSEESSPQNMAEDKKAVKLHEGLDLMEHLFQGRLVLRTRCLECESFTERREDFQDISVPVLDDEPSSPDDLSEISPDPKPEVKTLKWAIAQFASVERIVGEDKYFCETCHHYTEAERSLLFDKTPEVITIHLKRFSANSLDLDPYAGLSKVNTPLQTPLTLSLEEWCTRPASTNGQRYQLFAVVMHSGITISSGHYTAFVHMSDLKDAKLLLQDRKETEEEEEKERKEETRVKDKALDYDDGEVSFSLNARGQRGASLASSKTRGKKLSEGGVGLLGGQRSLSSCELGSSKHTEKAASSGSTEGSKRRKPVNSTGQKTEAGLNKEARVGEEELTTSCGSVEATEQQALNNLLEYEGKWLLFDDSEVRLFEEEDFLQACSPETSSSSTPYLLFYRRMPEHGR</sequence>
<keyword evidence="1" id="KW-0645">Protease</keyword>
<accession>A0A8D0AGH1</accession>
<dbReference type="GO" id="GO:0006508">
    <property type="term" value="P:proteolysis"/>
    <property type="evidence" value="ECO:0007669"/>
    <property type="project" value="UniProtKB-KW"/>
</dbReference>
<feature type="region of interest" description="Disordered" evidence="2">
    <location>
        <begin position="694"/>
        <end position="818"/>
    </location>
</feature>
<dbReference type="PANTHER" id="PTHR24006">
    <property type="entry name" value="UBIQUITIN CARBOXYL-TERMINAL HYDROLASE"/>
    <property type="match status" value="1"/>
</dbReference>
<keyword evidence="1" id="KW-0788">Thiol protease</keyword>
<evidence type="ECO:0000256" key="2">
    <source>
        <dbReference type="SAM" id="MobiDB-lite"/>
    </source>
</evidence>
<feature type="region of interest" description="Disordered" evidence="2">
    <location>
        <begin position="457"/>
        <end position="493"/>
    </location>
</feature>
<feature type="compositionally biased region" description="Acidic residues" evidence="2">
    <location>
        <begin position="541"/>
        <end position="552"/>
    </location>
</feature>
<dbReference type="Pfam" id="PF00443">
    <property type="entry name" value="UCH"/>
    <property type="match status" value="2"/>
</dbReference>
<dbReference type="EC" id="3.4.19.12" evidence="1"/>
<comment type="similarity">
    <text evidence="1">Belongs to the peptidase C19 family.</text>
</comment>
<dbReference type="Ensembl" id="ENSSLUT00000052395.1">
    <property type="protein sequence ID" value="ENSSLUP00000050890.1"/>
    <property type="gene ID" value="ENSSLUG00000022162.1"/>
</dbReference>
<dbReference type="InterPro" id="IPR001394">
    <property type="entry name" value="Peptidase_C19_UCH"/>
</dbReference>
<evidence type="ECO:0000313" key="5">
    <source>
        <dbReference type="Proteomes" id="UP000694568"/>
    </source>
</evidence>
<feature type="compositionally biased region" description="Basic and acidic residues" evidence="2">
    <location>
        <begin position="384"/>
        <end position="424"/>
    </location>
</feature>
<feature type="region of interest" description="Disordered" evidence="2">
    <location>
        <begin position="539"/>
        <end position="558"/>
    </location>
</feature>
<feature type="region of interest" description="Disordered" evidence="2">
    <location>
        <begin position="102"/>
        <end position="132"/>
    </location>
</feature>
<evidence type="ECO:0000313" key="4">
    <source>
        <dbReference type="Ensembl" id="ENSSLUP00000050890.1"/>
    </source>
</evidence>
<dbReference type="Proteomes" id="UP000694568">
    <property type="component" value="Unplaced"/>
</dbReference>
<feature type="compositionally biased region" description="Polar residues" evidence="2">
    <location>
        <begin position="457"/>
        <end position="489"/>
    </location>
</feature>
<protein>
    <recommendedName>
        <fullName evidence="1">Ubiquitin carboxyl-terminal hydrolase</fullName>
        <ecNumber evidence="1">3.4.19.12</ecNumber>
    </recommendedName>
</protein>
<dbReference type="GO" id="GO:0005829">
    <property type="term" value="C:cytosol"/>
    <property type="evidence" value="ECO:0007669"/>
    <property type="project" value="TreeGrafter"/>
</dbReference>
<dbReference type="GO" id="GO:0016579">
    <property type="term" value="P:protein deubiquitination"/>
    <property type="evidence" value="ECO:0007669"/>
    <property type="project" value="InterPro"/>
</dbReference>
<dbReference type="PANTHER" id="PTHR24006:SF905">
    <property type="entry name" value="UBIQUITIN CARBOXYL-TERMINAL HYDROLASE 1"/>
    <property type="match status" value="1"/>
</dbReference>
<dbReference type="GeneTree" id="ENSGT00910000144243"/>
<name>A0A8D0AGH1_SANLU</name>
<feature type="region of interest" description="Disordered" evidence="2">
    <location>
        <begin position="312"/>
        <end position="442"/>
    </location>
</feature>
<keyword evidence="5" id="KW-1185">Reference proteome</keyword>
<keyword evidence="1" id="KW-0378">Hydrolase</keyword>
<dbReference type="InterPro" id="IPR050164">
    <property type="entry name" value="Peptidase_C19"/>
</dbReference>
<dbReference type="GO" id="GO:0004843">
    <property type="term" value="F:cysteine-type deubiquitinase activity"/>
    <property type="evidence" value="ECO:0007669"/>
    <property type="project" value="UniProtKB-UniRule"/>
</dbReference>
<dbReference type="AlphaFoldDB" id="A0A8D0AGH1"/>